<reference evidence="5 6" key="1">
    <citation type="submission" date="2017-11" db="EMBL/GenBank/DDBJ databases">
        <title>Draft genome sequence of Rhizobiales bacterium SY3-13.</title>
        <authorList>
            <person name="Sun C."/>
        </authorList>
    </citation>
    <scope>NUCLEOTIDE SEQUENCE [LARGE SCALE GENOMIC DNA]</scope>
    <source>
        <strain evidence="5 6">SY3-13</strain>
    </source>
</reference>
<dbReference type="GO" id="GO:0048038">
    <property type="term" value="F:quinone binding"/>
    <property type="evidence" value="ECO:0007669"/>
    <property type="project" value="TreeGrafter"/>
</dbReference>
<dbReference type="Proteomes" id="UP000229498">
    <property type="component" value="Unassembled WGS sequence"/>
</dbReference>
<dbReference type="GO" id="GO:0016616">
    <property type="term" value="F:oxidoreductase activity, acting on the CH-OH group of donors, NAD or NADP as acceptor"/>
    <property type="evidence" value="ECO:0007669"/>
    <property type="project" value="TreeGrafter"/>
</dbReference>
<dbReference type="FunFam" id="3.40.50.720:FF:000173">
    <property type="entry name" value="3-oxoacyl-[acyl-carrier protein] reductase"/>
    <property type="match status" value="1"/>
</dbReference>
<dbReference type="PRINTS" id="PR00080">
    <property type="entry name" value="SDRFAMILY"/>
</dbReference>
<evidence type="ECO:0000256" key="3">
    <source>
        <dbReference type="RuleBase" id="RU000363"/>
    </source>
</evidence>
<dbReference type="RefSeq" id="WP_109793286.1">
    <property type="nucleotide sequence ID" value="NZ_PHIG01000031.1"/>
</dbReference>
<dbReference type="InterPro" id="IPR036291">
    <property type="entry name" value="NAD(P)-bd_dom_sf"/>
</dbReference>
<dbReference type="GO" id="GO:0006633">
    <property type="term" value="P:fatty acid biosynthetic process"/>
    <property type="evidence" value="ECO:0007669"/>
    <property type="project" value="TreeGrafter"/>
</dbReference>
<dbReference type="PROSITE" id="PS00061">
    <property type="entry name" value="ADH_SHORT"/>
    <property type="match status" value="1"/>
</dbReference>
<dbReference type="PANTHER" id="PTHR42760:SF133">
    <property type="entry name" value="3-OXOACYL-[ACYL-CARRIER-PROTEIN] REDUCTASE"/>
    <property type="match status" value="1"/>
</dbReference>
<dbReference type="Gene3D" id="3.40.50.720">
    <property type="entry name" value="NAD(P)-binding Rossmann-like Domain"/>
    <property type="match status" value="1"/>
</dbReference>
<evidence type="ECO:0000256" key="2">
    <source>
        <dbReference type="ARBA" id="ARBA00023002"/>
    </source>
</evidence>
<evidence type="ECO:0000256" key="1">
    <source>
        <dbReference type="ARBA" id="ARBA00006484"/>
    </source>
</evidence>
<dbReference type="InterPro" id="IPR020904">
    <property type="entry name" value="Sc_DH/Rdtase_CS"/>
</dbReference>
<dbReference type="OrthoDB" id="9803333at2"/>
<dbReference type="InterPro" id="IPR057326">
    <property type="entry name" value="KR_dom"/>
</dbReference>
<feature type="domain" description="Ketoreductase" evidence="4">
    <location>
        <begin position="7"/>
        <end position="186"/>
    </location>
</feature>
<keyword evidence="6" id="KW-1185">Reference proteome</keyword>
<dbReference type="SMART" id="SM00822">
    <property type="entry name" value="PKS_KR"/>
    <property type="match status" value="1"/>
</dbReference>
<keyword evidence="2" id="KW-0560">Oxidoreductase</keyword>
<organism evidence="5 6">
    <name type="scientific">Minwuia thermotolerans</name>
    <dbReference type="NCBI Taxonomy" id="2056226"/>
    <lineage>
        <taxon>Bacteria</taxon>
        <taxon>Pseudomonadati</taxon>
        <taxon>Pseudomonadota</taxon>
        <taxon>Alphaproteobacteria</taxon>
        <taxon>Minwuiales</taxon>
        <taxon>Minwuiaceae</taxon>
        <taxon>Minwuia</taxon>
    </lineage>
</organism>
<comment type="similarity">
    <text evidence="1 3">Belongs to the short-chain dehydrogenases/reductases (SDR) family.</text>
</comment>
<accession>A0A2M9G2R2</accession>
<dbReference type="SUPFAM" id="SSF51735">
    <property type="entry name" value="NAD(P)-binding Rossmann-fold domains"/>
    <property type="match status" value="1"/>
</dbReference>
<sequence>MGMLDGKVAIVTGAGRGIGREIATQLAGHGAKVVVNDLDDAPANETVDAIKAAGGEAIAYAGSVTEKDFAERFVQKAIDTWGNLHIIVNNAGYTWDAVIQKMSEEQFDAMIDVHLKAPWRICKAASEFIRVKSKEEAEKGGVTVRKVVNISSVSGTRGNAGQTNYSSGKAGVVGLTKTLAKEWGRYQVNVNAVAFGFIQTRLTEATDEKKMIDVEGNKVPIGVPTQNIAAIERMIPMGRGGTPAEAAGAVVMLCLPLSDYVSGQMLEVTGGN</sequence>
<comment type="caution">
    <text evidence="5">The sequence shown here is derived from an EMBL/GenBank/DDBJ whole genome shotgun (WGS) entry which is preliminary data.</text>
</comment>
<evidence type="ECO:0000259" key="4">
    <source>
        <dbReference type="SMART" id="SM00822"/>
    </source>
</evidence>
<dbReference type="Pfam" id="PF00106">
    <property type="entry name" value="adh_short"/>
    <property type="match status" value="1"/>
</dbReference>
<gene>
    <name evidence="5" type="ORF">CVT23_09625</name>
</gene>
<evidence type="ECO:0000313" key="5">
    <source>
        <dbReference type="EMBL" id="PJK30012.1"/>
    </source>
</evidence>
<dbReference type="InterPro" id="IPR002347">
    <property type="entry name" value="SDR_fam"/>
</dbReference>
<proteinExistence type="inferred from homology"/>
<dbReference type="EMBL" id="PHIG01000031">
    <property type="protein sequence ID" value="PJK30012.1"/>
    <property type="molecule type" value="Genomic_DNA"/>
</dbReference>
<dbReference type="PANTHER" id="PTHR42760">
    <property type="entry name" value="SHORT-CHAIN DEHYDROGENASES/REDUCTASES FAMILY MEMBER"/>
    <property type="match status" value="1"/>
</dbReference>
<dbReference type="AlphaFoldDB" id="A0A2M9G2R2"/>
<dbReference type="PRINTS" id="PR00081">
    <property type="entry name" value="GDHRDH"/>
</dbReference>
<evidence type="ECO:0000313" key="6">
    <source>
        <dbReference type="Proteomes" id="UP000229498"/>
    </source>
</evidence>
<name>A0A2M9G2R2_9PROT</name>
<protein>
    <submittedName>
        <fullName evidence="5">3-oxoacyl-ACP reductase</fullName>
    </submittedName>
</protein>